<evidence type="ECO:0000256" key="5">
    <source>
        <dbReference type="ARBA" id="ARBA00022763"/>
    </source>
</evidence>
<keyword evidence="8 12" id="KW-0520">NAD</keyword>
<dbReference type="SMART" id="SM00532">
    <property type="entry name" value="LIGANc"/>
    <property type="match status" value="1"/>
</dbReference>
<evidence type="ECO:0000256" key="8">
    <source>
        <dbReference type="ARBA" id="ARBA00023027"/>
    </source>
</evidence>
<evidence type="ECO:0000259" key="14">
    <source>
        <dbReference type="PROSITE" id="PS50172"/>
    </source>
</evidence>
<accession>A0ABQ1QD05</accession>
<dbReference type="SUPFAM" id="SSF50249">
    <property type="entry name" value="Nucleic acid-binding proteins"/>
    <property type="match status" value="1"/>
</dbReference>
<dbReference type="Pfam" id="PF01653">
    <property type="entry name" value="DNA_ligase_aden"/>
    <property type="match status" value="1"/>
</dbReference>
<sequence length="668" mass="75380">MNKEEAKKRIEELRRELEQYNYEYHTLDQPSVSDYEYDKKTRELIDLEEEHPELVTPDSPSQRVGGAPLDAFQKVQHEIPMLSLGNAFDEQELRDFDRRVREGVDGEDVNYVCELKIDGLAISLKYEDGLLVRGATRGDGTTGEDITQNLKTIKSIPLRIEQQEPIEVRGEAFMPHRSFLAMNEKREANGEEPFANPRNAAAGSLRQLDPKIAAKRNLDIFLYGVGQWEAGELESHSERLEYMKTLGFKTNPEWKKCNDIEEVIDYVTKWTEERPNLNYEIDGIVIKVDSLDQQETLGFTAKSPRWATAFKFPAEEAITKLTDIELSVGRTGAVTPTAILNPVQVAGTTVGRASLHNEDLIREKDIRIGDTVVIKKAGDIIPEVVRVVTDERSGDEEPFYMPDVCPECGSDLERLEEEVALRCINPNCPAQLREGLIHFVSRNAMNIDGLGEKVIAQLFRENLVHTIADLYKLDKDELLQLERMGEKSADNLLSSINVSKENSLERLLFGLGIRFVGSKGAQTLAEEFETMERLMKVTYDELVAIHDIGEKMADSIVRYFEKEPVVELIEELRDLGLNMEYKGQKRSEQPEDSPFAGKTVVITGKMENYSRGDVKAHVEALGGKVTGSVSKNTDMLIAGEDAGSKYEKAEKLGIDIWDEARFQSALQE</sequence>
<dbReference type="Pfam" id="PF00533">
    <property type="entry name" value="BRCT"/>
    <property type="match status" value="1"/>
</dbReference>
<dbReference type="InterPro" id="IPR013839">
    <property type="entry name" value="DNAligase_adenylation"/>
</dbReference>
<dbReference type="Proteomes" id="UP000642571">
    <property type="component" value="Unassembled WGS sequence"/>
</dbReference>
<keyword evidence="7 12" id="KW-0460">Magnesium</keyword>
<feature type="binding site" evidence="12">
    <location>
        <position position="405"/>
    </location>
    <ligand>
        <name>Zn(2+)</name>
        <dbReference type="ChEBI" id="CHEBI:29105"/>
    </ligand>
</feature>
<dbReference type="InterPro" id="IPR001357">
    <property type="entry name" value="BRCT_dom"/>
</dbReference>
<dbReference type="InterPro" id="IPR003583">
    <property type="entry name" value="Hlx-hairpin-Hlx_DNA-bd_motif"/>
</dbReference>
<dbReference type="SUPFAM" id="SSF47781">
    <property type="entry name" value="RuvA domain 2-like"/>
    <property type="match status" value="1"/>
</dbReference>
<feature type="binding site" evidence="12">
    <location>
        <position position="311"/>
    </location>
    <ligand>
        <name>NAD(+)</name>
        <dbReference type="ChEBI" id="CHEBI:57540"/>
    </ligand>
</feature>
<dbReference type="PROSITE" id="PS50172">
    <property type="entry name" value="BRCT"/>
    <property type="match status" value="1"/>
</dbReference>
<keyword evidence="2 12" id="KW-0436">Ligase</keyword>
<dbReference type="Pfam" id="PF12826">
    <property type="entry name" value="HHH_2"/>
    <property type="match status" value="1"/>
</dbReference>
<protein>
    <recommendedName>
        <fullName evidence="12 13">DNA ligase</fullName>
        <ecNumber evidence="12 13">6.5.1.2</ecNumber>
    </recommendedName>
    <alternativeName>
        <fullName evidence="12">Polydeoxyribonucleotide synthase [NAD(+)]</fullName>
    </alternativeName>
</protein>
<dbReference type="GO" id="GO:0016874">
    <property type="term" value="F:ligase activity"/>
    <property type="evidence" value="ECO:0007669"/>
    <property type="project" value="UniProtKB-KW"/>
</dbReference>
<dbReference type="SUPFAM" id="SSF52113">
    <property type="entry name" value="BRCT domain"/>
    <property type="match status" value="1"/>
</dbReference>
<evidence type="ECO:0000256" key="1">
    <source>
        <dbReference type="ARBA" id="ARBA00004067"/>
    </source>
</evidence>
<evidence type="ECO:0000256" key="4">
    <source>
        <dbReference type="ARBA" id="ARBA00022723"/>
    </source>
</evidence>
<dbReference type="InterPro" id="IPR013840">
    <property type="entry name" value="DNAligase_N"/>
</dbReference>
<dbReference type="SMART" id="SM00278">
    <property type="entry name" value="HhH1"/>
    <property type="match status" value="3"/>
</dbReference>
<keyword evidence="3 12" id="KW-0235">DNA replication</keyword>
<evidence type="ECO:0000313" key="15">
    <source>
        <dbReference type="EMBL" id="GGD22370.1"/>
    </source>
</evidence>
<dbReference type="PANTHER" id="PTHR23389:SF9">
    <property type="entry name" value="DNA LIGASE"/>
    <property type="match status" value="1"/>
</dbReference>
<dbReference type="InterPro" id="IPR001679">
    <property type="entry name" value="DNA_ligase"/>
</dbReference>
<dbReference type="SMART" id="SM00292">
    <property type="entry name" value="BRCT"/>
    <property type="match status" value="1"/>
</dbReference>
<dbReference type="SUPFAM" id="SSF56091">
    <property type="entry name" value="DNA ligase/mRNA capping enzyme, catalytic domain"/>
    <property type="match status" value="1"/>
</dbReference>
<dbReference type="PROSITE" id="PS01055">
    <property type="entry name" value="DNA_LIGASE_N1"/>
    <property type="match status" value="1"/>
</dbReference>
<comment type="function">
    <text evidence="1 12">DNA ligase that catalyzes the formation of phosphodiester linkages between 5'-phosphoryl and 3'-hydroxyl groups in double-stranded DNA using NAD as a coenzyme and as the energy source for the reaction. It is essential for DNA replication and repair of damaged DNA.</text>
</comment>
<name>A0ABQ1QD05_9BACI</name>
<dbReference type="InterPro" id="IPR041663">
    <property type="entry name" value="DisA/LigA_HHH"/>
</dbReference>
<dbReference type="PROSITE" id="PS01056">
    <property type="entry name" value="DNA_LIGASE_N2"/>
    <property type="match status" value="1"/>
</dbReference>
<dbReference type="PANTHER" id="PTHR23389">
    <property type="entry name" value="CHROMOSOME TRANSMISSION FIDELITY FACTOR 18"/>
    <property type="match status" value="1"/>
</dbReference>
<proteinExistence type="inferred from homology"/>
<gene>
    <name evidence="12 15" type="primary">ligA</name>
    <name evidence="15" type="ORF">GCM10011389_32640</name>
</gene>
<evidence type="ECO:0000256" key="13">
    <source>
        <dbReference type="RuleBase" id="RU000618"/>
    </source>
</evidence>
<keyword evidence="9 12" id="KW-0234">DNA repair</keyword>
<reference evidence="16" key="1">
    <citation type="journal article" date="2019" name="Int. J. Syst. Evol. Microbiol.">
        <title>The Global Catalogue of Microorganisms (GCM) 10K type strain sequencing project: providing services to taxonomists for standard genome sequencing and annotation.</title>
        <authorList>
            <consortium name="The Broad Institute Genomics Platform"/>
            <consortium name="The Broad Institute Genome Sequencing Center for Infectious Disease"/>
            <person name="Wu L."/>
            <person name="Ma J."/>
        </authorList>
    </citation>
    <scope>NUCLEOTIDE SEQUENCE [LARGE SCALE GENOMIC DNA]</scope>
    <source>
        <strain evidence="16">CGMCC 1.15353</strain>
    </source>
</reference>
<feature type="binding site" evidence="12">
    <location>
        <position position="408"/>
    </location>
    <ligand>
        <name>Zn(2+)</name>
        <dbReference type="ChEBI" id="CHEBI:29105"/>
    </ligand>
</feature>
<dbReference type="HAMAP" id="MF_01588">
    <property type="entry name" value="DNA_ligase_A"/>
    <property type="match status" value="1"/>
</dbReference>
<dbReference type="Gene3D" id="1.10.150.20">
    <property type="entry name" value="5' to 3' exonuclease, C-terminal subdomain"/>
    <property type="match status" value="2"/>
</dbReference>
<keyword evidence="6 12" id="KW-0862">Zinc</keyword>
<evidence type="ECO:0000256" key="2">
    <source>
        <dbReference type="ARBA" id="ARBA00022598"/>
    </source>
</evidence>
<dbReference type="NCBIfam" id="TIGR00575">
    <property type="entry name" value="dnlj"/>
    <property type="match status" value="1"/>
</dbReference>
<dbReference type="InterPro" id="IPR036420">
    <property type="entry name" value="BRCT_dom_sf"/>
</dbReference>
<feature type="binding site" evidence="12">
    <location>
        <position position="137"/>
    </location>
    <ligand>
        <name>NAD(+)</name>
        <dbReference type="ChEBI" id="CHEBI:57540"/>
    </ligand>
</feature>
<feature type="binding site" evidence="12">
    <location>
        <begin position="83"/>
        <end position="84"/>
    </location>
    <ligand>
        <name>NAD(+)</name>
        <dbReference type="ChEBI" id="CHEBI:57540"/>
    </ligand>
</feature>
<dbReference type="InterPro" id="IPR033136">
    <property type="entry name" value="DNA_ligase_CS"/>
</dbReference>
<dbReference type="Gene3D" id="2.40.50.140">
    <property type="entry name" value="Nucleic acid-binding proteins"/>
    <property type="match status" value="1"/>
</dbReference>
<keyword evidence="4 12" id="KW-0479">Metal-binding</keyword>
<evidence type="ECO:0000256" key="9">
    <source>
        <dbReference type="ARBA" id="ARBA00023204"/>
    </source>
</evidence>
<dbReference type="PIRSF" id="PIRSF001604">
    <property type="entry name" value="LigA"/>
    <property type="match status" value="1"/>
</dbReference>
<dbReference type="InterPro" id="IPR010994">
    <property type="entry name" value="RuvA_2-like"/>
</dbReference>
<dbReference type="Pfam" id="PF03120">
    <property type="entry name" value="OB_DNA_ligase"/>
    <property type="match status" value="1"/>
</dbReference>
<dbReference type="RefSeq" id="WP_188655449.1">
    <property type="nucleotide sequence ID" value="NZ_BMIN01000017.1"/>
</dbReference>
<dbReference type="CDD" id="cd00114">
    <property type="entry name" value="LIGANc"/>
    <property type="match status" value="1"/>
</dbReference>
<dbReference type="EC" id="6.5.1.2" evidence="12 13"/>
<feature type="domain" description="BRCT" evidence="14">
    <location>
        <begin position="590"/>
        <end position="668"/>
    </location>
</feature>
<evidence type="ECO:0000256" key="3">
    <source>
        <dbReference type="ARBA" id="ARBA00022705"/>
    </source>
</evidence>
<comment type="cofactor">
    <cofactor evidence="12">
        <name>Mg(2+)</name>
        <dbReference type="ChEBI" id="CHEBI:18420"/>
    </cofactor>
    <cofactor evidence="12">
        <name>Mn(2+)</name>
        <dbReference type="ChEBI" id="CHEBI:29035"/>
    </cofactor>
</comment>
<dbReference type="InterPro" id="IPR004149">
    <property type="entry name" value="Znf_DNAligase_C4"/>
</dbReference>
<evidence type="ECO:0000256" key="10">
    <source>
        <dbReference type="ARBA" id="ARBA00023211"/>
    </source>
</evidence>
<dbReference type="Pfam" id="PF03119">
    <property type="entry name" value="DNA_ligase_ZBD"/>
    <property type="match status" value="1"/>
</dbReference>
<dbReference type="Pfam" id="PF14520">
    <property type="entry name" value="HHH_5"/>
    <property type="match status" value="1"/>
</dbReference>
<dbReference type="InterPro" id="IPR012340">
    <property type="entry name" value="NA-bd_OB-fold"/>
</dbReference>
<dbReference type="NCBIfam" id="NF005932">
    <property type="entry name" value="PRK07956.1"/>
    <property type="match status" value="1"/>
</dbReference>
<dbReference type="InterPro" id="IPR004150">
    <property type="entry name" value="NAD_DNA_ligase_OB"/>
</dbReference>
<dbReference type="Gene3D" id="3.40.50.10190">
    <property type="entry name" value="BRCT domain"/>
    <property type="match status" value="1"/>
</dbReference>
<dbReference type="Gene3D" id="3.30.470.30">
    <property type="entry name" value="DNA ligase/mRNA capping enzyme"/>
    <property type="match status" value="1"/>
</dbReference>
<feature type="binding site" evidence="12">
    <location>
        <begin position="34"/>
        <end position="38"/>
    </location>
    <ligand>
        <name>NAD(+)</name>
        <dbReference type="ChEBI" id="CHEBI:57540"/>
    </ligand>
</feature>
<keyword evidence="16" id="KW-1185">Reference proteome</keyword>
<dbReference type="Gene3D" id="6.20.10.30">
    <property type="match status" value="1"/>
</dbReference>
<comment type="catalytic activity">
    <reaction evidence="11 12 13">
        <text>NAD(+) + (deoxyribonucleotide)n-3'-hydroxyl + 5'-phospho-(deoxyribonucleotide)m = (deoxyribonucleotide)n+m + AMP + beta-nicotinamide D-nucleotide.</text>
        <dbReference type="EC" id="6.5.1.2"/>
    </reaction>
</comment>
<feature type="binding site" evidence="12">
    <location>
        <position position="114"/>
    </location>
    <ligand>
        <name>NAD(+)</name>
        <dbReference type="ChEBI" id="CHEBI:57540"/>
    </ligand>
</feature>
<dbReference type="EMBL" id="BMIN01000017">
    <property type="protein sequence ID" value="GGD22370.1"/>
    <property type="molecule type" value="Genomic_DNA"/>
</dbReference>
<feature type="binding site" evidence="12">
    <location>
        <position position="171"/>
    </location>
    <ligand>
        <name>NAD(+)</name>
        <dbReference type="ChEBI" id="CHEBI:57540"/>
    </ligand>
</feature>
<evidence type="ECO:0000256" key="7">
    <source>
        <dbReference type="ARBA" id="ARBA00022842"/>
    </source>
</evidence>
<organism evidence="15 16">
    <name type="scientific">Pontibacillus salipaludis</name>
    <dbReference type="NCBI Taxonomy" id="1697394"/>
    <lineage>
        <taxon>Bacteria</taxon>
        <taxon>Bacillati</taxon>
        <taxon>Bacillota</taxon>
        <taxon>Bacilli</taxon>
        <taxon>Bacillales</taxon>
        <taxon>Bacillaceae</taxon>
        <taxon>Pontibacillus</taxon>
    </lineage>
</organism>
<keyword evidence="5 12" id="KW-0227">DNA damage</keyword>
<feature type="binding site" evidence="12">
    <location>
        <position position="428"/>
    </location>
    <ligand>
        <name>Zn(2+)</name>
        <dbReference type="ChEBI" id="CHEBI:29105"/>
    </ligand>
</feature>
<comment type="similarity">
    <text evidence="12">Belongs to the NAD-dependent DNA ligase family. LigA subfamily.</text>
</comment>
<feature type="binding site" evidence="12">
    <location>
        <position position="423"/>
    </location>
    <ligand>
        <name>Zn(2+)</name>
        <dbReference type="ChEBI" id="CHEBI:29105"/>
    </ligand>
</feature>
<evidence type="ECO:0000256" key="11">
    <source>
        <dbReference type="ARBA" id="ARBA00034005"/>
    </source>
</evidence>
<dbReference type="Gene3D" id="1.10.287.610">
    <property type="entry name" value="Helix hairpin bin"/>
    <property type="match status" value="1"/>
</dbReference>
<feature type="binding site" evidence="12">
    <location>
        <position position="287"/>
    </location>
    <ligand>
        <name>NAD(+)</name>
        <dbReference type="ChEBI" id="CHEBI:57540"/>
    </ligand>
</feature>
<evidence type="ECO:0000256" key="6">
    <source>
        <dbReference type="ARBA" id="ARBA00022833"/>
    </source>
</evidence>
<evidence type="ECO:0000256" key="12">
    <source>
        <dbReference type="HAMAP-Rule" id="MF_01588"/>
    </source>
</evidence>
<dbReference type="CDD" id="cd17748">
    <property type="entry name" value="BRCT_DNA_ligase_like"/>
    <property type="match status" value="1"/>
</dbReference>
<dbReference type="InterPro" id="IPR018239">
    <property type="entry name" value="DNA_ligase_AS"/>
</dbReference>
<keyword evidence="10 12" id="KW-0464">Manganese</keyword>
<evidence type="ECO:0000313" key="16">
    <source>
        <dbReference type="Proteomes" id="UP000642571"/>
    </source>
</evidence>
<comment type="caution">
    <text evidence="15">The sequence shown here is derived from an EMBL/GenBank/DDBJ whole genome shotgun (WGS) entry which is preliminary data.</text>
</comment>
<feature type="active site" description="N6-AMP-lysine intermediate" evidence="12">
    <location>
        <position position="116"/>
    </location>
</feature>